<keyword evidence="1" id="KW-0732">Signal</keyword>
<dbReference type="Pfam" id="PF25290">
    <property type="entry name" value="CGLA_M"/>
    <property type="match status" value="1"/>
</dbReference>
<feature type="chain" id="PRO_5047099632" evidence="1">
    <location>
        <begin position="24"/>
        <end position="931"/>
    </location>
</feature>
<feature type="domain" description="Lambda-carrageenase C-terminal" evidence="3">
    <location>
        <begin position="849"/>
        <end position="924"/>
    </location>
</feature>
<evidence type="ECO:0000313" key="6">
    <source>
        <dbReference type="Proteomes" id="UP001176891"/>
    </source>
</evidence>
<feature type="signal peptide" evidence="1">
    <location>
        <begin position="1"/>
        <end position="23"/>
    </location>
</feature>
<reference evidence="5" key="1">
    <citation type="submission" date="2023-07" db="EMBL/GenBank/DDBJ databases">
        <title>Two novel species in the genus Flavivirga.</title>
        <authorList>
            <person name="Kwon K."/>
        </authorList>
    </citation>
    <scope>NUCLEOTIDE SEQUENCE</scope>
    <source>
        <strain evidence="5">KACC 14157</strain>
    </source>
</reference>
<protein>
    <submittedName>
        <fullName evidence="5">PQQ-binding-like beta-propeller repeat protein</fullName>
    </submittedName>
</protein>
<proteinExistence type="predicted"/>
<name>A0ABT8WW00_9FLAO</name>
<dbReference type="SMART" id="SM00564">
    <property type="entry name" value="PQQ"/>
    <property type="match status" value="3"/>
</dbReference>
<dbReference type="Pfam" id="PF25292">
    <property type="entry name" value="Beta-prop_CGLA"/>
    <property type="match status" value="1"/>
</dbReference>
<feature type="domain" description="Lambda-carrageenase beta-propeller" evidence="4">
    <location>
        <begin position="52"/>
        <end position="365"/>
    </location>
</feature>
<dbReference type="Gene3D" id="2.130.10.10">
    <property type="entry name" value="YVTN repeat-like/Quinoprotein amine dehydrogenase"/>
    <property type="match status" value="1"/>
</dbReference>
<dbReference type="RefSeq" id="WP_303280405.1">
    <property type="nucleotide sequence ID" value="NZ_BAABCZ010000016.1"/>
</dbReference>
<evidence type="ECO:0000259" key="3">
    <source>
        <dbReference type="Pfam" id="PF25291"/>
    </source>
</evidence>
<evidence type="ECO:0000256" key="1">
    <source>
        <dbReference type="SAM" id="SignalP"/>
    </source>
</evidence>
<organism evidence="5 6">
    <name type="scientific">Flavivirga amylovorans</name>
    <dbReference type="NCBI Taxonomy" id="870486"/>
    <lineage>
        <taxon>Bacteria</taxon>
        <taxon>Pseudomonadati</taxon>
        <taxon>Bacteroidota</taxon>
        <taxon>Flavobacteriia</taxon>
        <taxon>Flavobacteriales</taxon>
        <taxon>Flavobacteriaceae</taxon>
        <taxon>Flavivirga</taxon>
    </lineage>
</organism>
<keyword evidence="6" id="KW-1185">Reference proteome</keyword>
<accession>A0ABT8WW00</accession>
<dbReference type="Pfam" id="PF25291">
    <property type="entry name" value="CGLA_C"/>
    <property type="match status" value="1"/>
</dbReference>
<dbReference type="InterPro" id="IPR057422">
    <property type="entry name" value="CGLA_C"/>
</dbReference>
<evidence type="ECO:0000313" key="5">
    <source>
        <dbReference type="EMBL" id="MDO5985859.1"/>
    </source>
</evidence>
<feature type="domain" description="Lambda-carrageenase middle" evidence="2">
    <location>
        <begin position="453"/>
        <end position="822"/>
    </location>
</feature>
<dbReference type="InterPro" id="IPR057420">
    <property type="entry name" value="Beta-prop_CGLA"/>
</dbReference>
<dbReference type="Proteomes" id="UP001176891">
    <property type="component" value="Unassembled WGS sequence"/>
</dbReference>
<dbReference type="EMBL" id="JAUOEM010000001">
    <property type="protein sequence ID" value="MDO5985859.1"/>
    <property type="molecule type" value="Genomic_DNA"/>
</dbReference>
<dbReference type="InterPro" id="IPR057421">
    <property type="entry name" value="CGLA_M"/>
</dbReference>
<dbReference type="InterPro" id="IPR015943">
    <property type="entry name" value="WD40/YVTN_repeat-like_dom_sf"/>
</dbReference>
<evidence type="ECO:0000259" key="4">
    <source>
        <dbReference type="Pfam" id="PF25292"/>
    </source>
</evidence>
<comment type="caution">
    <text evidence="5">The sequence shown here is derived from an EMBL/GenBank/DDBJ whole genome shotgun (WGS) entry which is preliminary data.</text>
</comment>
<dbReference type="InterPro" id="IPR011047">
    <property type="entry name" value="Quinoprotein_ADH-like_sf"/>
</dbReference>
<sequence length="931" mass="106026">MIKQKQICTLILVCAAQLSMLFAQSSKGVTSIETGYTISLVRTAKANGNTVLVASSYEGTVLAYSYSGALLWKNELSGFMNHDVWCEDINGDKKDEILVANADGTLYCLDNKGQLMWQFSKNEAPFKSVAVTYKENKAFVVVGSYDTHIYYLDANGKQVLDIDTSIFSLDKARHKNSKETVKAFVTNYIRPAKYKDGSDILVVHGIAATNSNGSFYYFKPLESKPFKKEINKTGRLGEVRIVDTNRDGISEVLIGKTGEANKGSGFYKMDFGIESPKEFSITKLYNKLDTFGYRVTQPEWVKDGGQEKFLVMFGSRILLVDADMNVDKTEILACKYAFNDMWNDKKTNKIILASAQSGGSSIHIINLNIKSWKNEFINLNPPGKIQTILDNTARIKESLKKYVRPSSENKSQPVYFMSESRNNEAAKTAIERIESKYDNPTFLIKPRTRAKENWDRSSILNEKYRNRRDRRMKYTASQKELVESIASNYEFGKGISYWAGHGNDPYMYQLSTTKKILDKANGKKTVLVYPELEDHTKDFEYVMEGLIYPLAKYSREKNAKIFIRTKHLFWQSSIYLDNWKRLISGEFSDVFIPAMEETTDKSMELSLASRLGIWSSGATDSWGARCARDNASFDRSRQHAHQMLPNHFLRTMVYSIASGAQYLDNFAVDQAYMSLLWDLIAEGALYVPKRSEILSFSPVYLSMAHPDERYIEYGNDVKPVVFYNKQEEADNPLVFSRLNGTWPGAPNTEWDFSRYAAGAKERRLNFIPTYNNGMVLITPPQNGVFLNAEDKRKQLDENLHHIYKGKLKEYITDGRQYLSKDGKEVYSADTFYRVIKEDIEKSKKLLPITVSGSVGWVVAEIAPKKLRLTLVDSGYINPKEREVKVTFNKIHPIKVVDILTNESFKVQKNISIDIPLGGFRFIDIVLSDSLY</sequence>
<dbReference type="SUPFAM" id="SSF50998">
    <property type="entry name" value="Quinoprotein alcohol dehydrogenase-like"/>
    <property type="match status" value="1"/>
</dbReference>
<dbReference type="InterPro" id="IPR018391">
    <property type="entry name" value="PQQ_b-propeller_rpt"/>
</dbReference>
<evidence type="ECO:0000259" key="2">
    <source>
        <dbReference type="Pfam" id="PF25290"/>
    </source>
</evidence>
<gene>
    <name evidence="5" type="ORF">Q4Q39_00445</name>
</gene>